<comment type="domain">
    <text evidence="7">Contains large globular domains required for ATP hydrolysis at each terminus and a third globular domain forming a flexible hinge near the middle of the molecule. These domains are separated by coiled-coil structures.</text>
</comment>
<dbReference type="InterPro" id="IPR036277">
    <property type="entry name" value="SMC_hinge_sf"/>
</dbReference>
<evidence type="ECO:0000313" key="9">
    <source>
        <dbReference type="EMBL" id="BBH26078.1"/>
    </source>
</evidence>
<dbReference type="GO" id="GO:0007062">
    <property type="term" value="P:sister chromatid cohesion"/>
    <property type="evidence" value="ECO:0007669"/>
    <property type="project" value="InterPro"/>
</dbReference>
<feature type="coiled-coil region" evidence="7">
    <location>
        <begin position="663"/>
        <end position="714"/>
    </location>
</feature>
<evidence type="ECO:0000313" key="10">
    <source>
        <dbReference type="Proteomes" id="UP000268059"/>
    </source>
</evidence>
<dbReference type="InterPro" id="IPR011890">
    <property type="entry name" value="SMC_prok"/>
</dbReference>
<dbReference type="GO" id="GO:0003677">
    <property type="term" value="F:DNA binding"/>
    <property type="evidence" value="ECO:0007669"/>
    <property type="project" value="UniProtKB-UniRule"/>
</dbReference>
<dbReference type="GO" id="GO:0007059">
    <property type="term" value="P:chromosome segregation"/>
    <property type="evidence" value="ECO:0007669"/>
    <property type="project" value="UniProtKB-UniRule"/>
</dbReference>
<gene>
    <name evidence="7 9" type="primary">smc</name>
    <name evidence="9" type="ORF">SG0102_10120</name>
</gene>
<dbReference type="SUPFAM" id="SSF75553">
    <property type="entry name" value="Smc hinge domain"/>
    <property type="match status" value="1"/>
</dbReference>
<keyword evidence="2 7" id="KW-0963">Cytoplasm</keyword>
<dbReference type="Gene3D" id="1.20.5.400">
    <property type="match status" value="1"/>
</dbReference>
<comment type="subunit">
    <text evidence="7">Homodimer.</text>
</comment>
<dbReference type="InterPro" id="IPR024704">
    <property type="entry name" value="SMC"/>
</dbReference>
<comment type="subcellular location">
    <subcellularLocation>
        <location evidence="1 7">Cytoplasm</location>
    </subcellularLocation>
</comment>
<keyword evidence="6 7" id="KW-0238">DNA-binding</keyword>
<dbReference type="GO" id="GO:0016887">
    <property type="term" value="F:ATP hydrolysis activity"/>
    <property type="evidence" value="ECO:0007669"/>
    <property type="project" value="InterPro"/>
</dbReference>
<evidence type="ECO:0000256" key="3">
    <source>
        <dbReference type="ARBA" id="ARBA00022741"/>
    </source>
</evidence>
<protein>
    <recommendedName>
        <fullName evidence="7">Chromosome partition protein Smc</fullName>
    </recommendedName>
</protein>
<dbReference type="InterPro" id="IPR027417">
    <property type="entry name" value="P-loop_NTPase"/>
</dbReference>
<comment type="similarity">
    <text evidence="7">Belongs to the SMC family.</text>
</comment>
<name>A0A3G9JPA8_9FIRM</name>
<feature type="coiled-coil region" evidence="7">
    <location>
        <begin position="572"/>
        <end position="606"/>
    </location>
</feature>
<evidence type="ECO:0000256" key="1">
    <source>
        <dbReference type="ARBA" id="ARBA00004496"/>
    </source>
</evidence>
<dbReference type="GO" id="GO:0006260">
    <property type="term" value="P:DNA replication"/>
    <property type="evidence" value="ECO:0007669"/>
    <property type="project" value="UniProtKB-UniRule"/>
</dbReference>
<evidence type="ECO:0000256" key="7">
    <source>
        <dbReference type="HAMAP-Rule" id="MF_01894"/>
    </source>
</evidence>
<dbReference type="InParanoid" id="A0A3G9JPA8"/>
<dbReference type="GO" id="GO:0005524">
    <property type="term" value="F:ATP binding"/>
    <property type="evidence" value="ECO:0007669"/>
    <property type="project" value="UniProtKB-UniRule"/>
</dbReference>
<dbReference type="Gene3D" id="3.40.50.300">
    <property type="entry name" value="P-loop containing nucleotide triphosphate hydrolases"/>
    <property type="match status" value="2"/>
</dbReference>
<dbReference type="EMBL" id="AP019309">
    <property type="protein sequence ID" value="BBH26078.1"/>
    <property type="molecule type" value="Genomic_DNA"/>
</dbReference>
<dbReference type="PIRSF" id="PIRSF005719">
    <property type="entry name" value="SMC"/>
    <property type="match status" value="1"/>
</dbReference>
<dbReference type="Pfam" id="PF02463">
    <property type="entry name" value="SMC_N"/>
    <property type="match status" value="1"/>
</dbReference>
<dbReference type="OrthoDB" id="9808768at2"/>
<dbReference type="Pfam" id="PF06470">
    <property type="entry name" value="SMC_hinge"/>
    <property type="match status" value="1"/>
</dbReference>
<dbReference type="PANTHER" id="PTHR43977">
    <property type="entry name" value="STRUCTURAL MAINTENANCE OF CHROMOSOMES PROTEIN 3"/>
    <property type="match status" value="1"/>
</dbReference>
<dbReference type="GO" id="GO:0030261">
    <property type="term" value="P:chromosome condensation"/>
    <property type="evidence" value="ECO:0007669"/>
    <property type="project" value="InterPro"/>
</dbReference>
<evidence type="ECO:0000259" key="8">
    <source>
        <dbReference type="SMART" id="SM00968"/>
    </source>
</evidence>
<evidence type="ECO:0000256" key="6">
    <source>
        <dbReference type="ARBA" id="ARBA00023125"/>
    </source>
</evidence>
<dbReference type="InterPro" id="IPR003395">
    <property type="entry name" value="RecF/RecN/SMC_N"/>
</dbReference>
<dbReference type="Gene3D" id="3.30.70.1620">
    <property type="match status" value="1"/>
</dbReference>
<proteinExistence type="inferred from homology"/>
<dbReference type="HAMAP" id="MF_01894">
    <property type="entry name" value="Smc_prok"/>
    <property type="match status" value="1"/>
</dbReference>
<dbReference type="GO" id="GO:0005694">
    <property type="term" value="C:chromosome"/>
    <property type="evidence" value="ECO:0007669"/>
    <property type="project" value="InterPro"/>
</dbReference>
<evidence type="ECO:0000256" key="4">
    <source>
        <dbReference type="ARBA" id="ARBA00022840"/>
    </source>
</evidence>
<dbReference type="GO" id="GO:0005737">
    <property type="term" value="C:cytoplasm"/>
    <property type="evidence" value="ECO:0007669"/>
    <property type="project" value="UniProtKB-SubCell"/>
</dbReference>
<reference evidence="9 10" key="1">
    <citation type="submission" date="2018-11" db="EMBL/GenBank/DDBJ databases">
        <title>Novel Erysipelotrichaceae bacterium isolated from small intestine of a swine.</title>
        <authorList>
            <person name="Kim J.S."/>
            <person name="Choe H."/>
            <person name="Lee Y.R."/>
            <person name="Kim K.M."/>
            <person name="Park D.S."/>
        </authorList>
    </citation>
    <scope>NUCLEOTIDE SEQUENCE [LARGE SCALE GENOMIC DNA]</scope>
    <source>
        <strain evidence="9 10">SG0102</strain>
    </source>
</reference>
<dbReference type="FunFam" id="3.40.50.300:FF:000984">
    <property type="entry name" value="Chromosome partition protein Smc"/>
    <property type="match status" value="1"/>
</dbReference>
<dbReference type="SMART" id="SM00968">
    <property type="entry name" value="SMC_hinge"/>
    <property type="match status" value="1"/>
</dbReference>
<keyword evidence="4 7" id="KW-0067">ATP-binding</keyword>
<organism evidence="9 10">
    <name type="scientific">Intestinibaculum porci</name>
    <dbReference type="NCBI Taxonomy" id="2487118"/>
    <lineage>
        <taxon>Bacteria</taxon>
        <taxon>Bacillati</taxon>
        <taxon>Bacillota</taxon>
        <taxon>Erysipelotrichia</taxon>
        <taxon>Erysipelotrichales</taxon>
        <taxon>Erysipelotrichaceae</taxon>
        <taxon>Intestinibaculum</taxon>
    </lineage>
</organism>
<keyword evidence="5 7" id="KW-0175">Coiled coil</keyword>
<dbReference type="Gene3D" id="1.20.1060.20">
    <property type="match status" value="1"/>
</dbReference>
<feature type="coiled-coil region" evidence="7">
    <location>
        <begin position="172"/>
        <end position="202"/>
    </location>
</feature>
<dbReference type="Proteomes" id="UP000268059">
    <property type="component" value="Chromosome"/>
</dbReference>
<dbReference type="FunFam" id="3.40.50.300:FF:000901">
    <property type="entry name" value="Chromosome partition protein Smc"/>
    <property type="match status" value="1"/>
</dbReference>
<keyword evidence="3 7" id="KW-0547">Nucleotide-binding</keyword>
<comment type="function">
    <text evidence="7">Required for chromosome condensation and partitioning.</text>
</comment>
<dbReference type="RefSeq" id="WP_125118985.1">
    <property type="nucleotide sequence ID" value="NZ_AP019309.1"/>
</dbReference>
<dbReference type="SUPFAM" id="SSF52540">
    <property type="entry name" value="P-loop containing nucleoside triphosphate hydrolases"/>
    <property type="match status" value="1"/>
</dbReference>
<sequence>MYLKRVELHGFKSFADKSVIEFTPGVTGIVGPNGCGKSNITDAIRWVLGEKSAKALRGDNMSDVIFSGSEDRKAQNLAEVTLVFDNEDHYLDYDANEVEITRRLYRINNEAEYYINRQPCRLKDITTLIMDTGLGKDTLSIISQNNINDFVAQKPEERRPLFEEAAGVAKYKARKRESVAKLERTTNNLERVDDIVVELEKQVGPLKRQKEKAETYLAYQKQLEEVEVSVLVKVIENLSTQLKTLDDQIKTSDQEKTVNDGNILIKENQSEELSKKMFHLDQDVNNLQNELFTVMKNVSDLEAQKATIDASRKQAASSNNQEDLKAKIASLKGILKDALREYNDRVERYQEVKAEKEQLSAQQSQNAQAQEVLRHEIENLNFEIHKKRSEKTQLVDQIENKSNYGYGVRSILKAKDSLSGILGTVSDLLTAQKGYEMALATALGGSVQNIVTASEDDAKRAIAFLRKNHAGRATFMPLEKMQPRKVREDHALICEQAAGCLGLMSRFVSYDEKITPIVENLLGNIILADNLDHASQLSSLLYARYRIVTLEGDVVNVGGSLTGGSMSKKNNAFAQKEALERLEKAIKKDEKAYNEKRIALNHAENEGRELSSLFMQKQMSFAKLEVVVTNKKNELTMAKSDYEAAAKDHEDLVDDVVEDHSLLDELNAQKKRRDELSEEIQAKRTLRMSYVNEKEALENELKTMRSDNRRYEKALTENKIAKTKHETEIQNYLMRLNDTYMMTFEHAKTLADPDIDLDASTRQVKELRNRIASLGSVNTEAIAQYEEVSARYEELTKNRQELKAAQDKLLTAIEDMDHIMVDRFTKTFEAINKEFNNVFRTLFGGGHAALHYTNPDDILETGIDIEAQPPGKAAKLHSFSGGENALIALSCLFAIISVRPVPLCILDEVEAALDMANVERFAKYLQTFADRTQFIVVTHREGTMAHCDLLYGATMQQKGVTKLVSVQLKEAQQMAS</sequence>
<feature type="domain" description="SMC hinge" evidence="8">
    <location>
        <begin position="419"/>
        <end position="538"/>
    </location>
</feature>
<evidence type="ECO:0000256" key="5">
    <source>
        <dbReference type="ARBA" id="ARBA00023054"/>
    </source>
</evidence>
<dbReference type="AlphaFoldDB" id="A0A3G9JPA8"/>
<feature type="coiled-coil region" evidence="7">
    <location>
        <begin position="235"/>
        <end position="372"/>
    </location>
</feature>
<dbReference type="CDD" id="cd03278">
    <property type="entry name" value="ABC_SMC_barmotin"/>
    <property type="match status" value="1"/>
</dbReference>
<feature type="coiled-coil region" evidence="7">
    <location>
        <begin position="778"/>
        <end position="812"/>
    </location>
</feature>
<dbReference type="KEGG" id="ebm:SG0102_10120"/>
<accession>A0A3G9JPA8</accession>
<evidence type="ECO:0000256" key="2">
    <source>
        <dbReference type="ARBA" id="ARBA00022490"/>
    </source>
</evidence>
<keyword evidence="10" id="KW-1185">Reference proteome</keyword>
<feature type="binding site" evidence="7">
    <location>
        <begin position="32"/>
        <end position="39"/>
    </location>
    <ligand>
        <name>ATP</name>
        <dbReference type="ChEBI" id="CHEBI:30616"/>
    </ligand>
</feature>
<dbReference type="FunCoup" id="A0A3G9JPA8">
    <property type="interactions" value="381"/>
</dbReference>
<dbReference type="InterPro" id="IPR010935">
    <property type="entry name" value="SMC_hinge"/>
</dbReference>